<keyword evidence="7" id="KW-0813">Transport</keyword>
<dbReference type="Pfam" id="PF02653">
    <property type="entry name" value="BPD_transp_2"/>
    <property type="match status" value="1"/>
</dbReference>
<dbReference type="AlphaFoldDB" id="A0A1H9S8A8"/>
<comment type="subcellular location">
    <subcellularLocation>
        <location evidence="1">Cell membrane</location>
        <topology evidence="1">Multi-pass membrane protein</topology>
    </subcellularLocation>
</comment>
<feature type="transmembrane region" description="Helical" evidence="6">
    <location>
        <begin position="111"/>
        <end position="135"/>
    </location>
</feature>
<keyword evidence="4 6" id="KW-1133">Transmembrane helix</keyword>
<evidence type="ECO:0000256" key="5">
    <source>
        <dbReference type="ARBA" id="ARBA00023136"/>
    </source>
</evidence>
<evidence type="ECO:0000256" key="6">
    <source>
        <dbReference type="SAM" id="Phobius"/>
    </source>
</evidence>
<feature type="transmembrane region" description="Helical" evidence="6">
    <location>
        <begin position="144"/>
        <end position="162"/>
    </location>
</feature>
<evidence type="ECO:0000313" key="7">
    <source>
        <dbReference type="EMBL" id="SER81242.1"/>
    </source>
</evidence>
<accession>A0A1H9S8A8</accession>
<dbReference type="GO" id="GO:0022857">
    <property type="term" value="F:transmembrane transporter activity"/>
    <property type="evidence" value="ECO:0007669"/>
    <property type="project" value="InterPro"/>
</dbReference>
<evidence type="ECO:0000256" key="2">
    <source>
        <dbReference type="ARBA" id="ARBA00022475"/>
    </source>
</evidence>
<feature type="transmembrane region" description="Helical" evidence="6">
    <location>
        <begin position="88"/>
        <end position="105"/>
    </location>
</feature>
<reference evidence="8" key="1">
    <citation type="submission" date="2016-10" db="EMBL/GenBank/DDBJ databases">
        <authorList>
            <person name="Varghese N."/>
            <person name="Submissions S."/>
        </authorList>
    </citation>
    <scope>NUCLEOTIDE SEQUENCE [LARGE SCALE GENOMIC DNA]</scope>
    <source>
        <strain evidence="8">DSM 44260</strain>
    </source>
</reference>
<dbReference type="PANTHER" id="PTHR47089">
    <property type="entry name" value="ABC TRANSPORTER, PERMEASE PROTEIN"/>
    <property type="match status" value="1"/>
</dbReference>
<gene>
    <name evidence="7" type="ORF">SAMN04487818_105325</name>
</gene>
<dbReference type="GO" id="GO:0005886">
    <property type="term" value="C:plasma membrane"/>
    <property type="evidence" value="ECO:0007669"/>
    <property type="project" value="UniProtKB-SubCell"/>
</dbReference>
<evidence type="ECO:0000313" key="8">
    <source>
        <dbReference type="Proteomes" id="UP000199051"/>
    </source>
</evidence>
<dbReference type="InterPro" id="IPR001851">
    <property type="entry name" value="ABC_transp_permease"/>
</dbReference>
<organism evidence="7 8">
    <name type="scientific">Actinokineospora terrae</name>
    <dbReference type="NCBI Taxonomy" id="155974"/>
    <lineage>
        <taxon>Bacteria</taxon>
        <taxon>Bacillati</taxon>
        <taxon>Actinomycetota</taxon>
        <taxon>Actinomycetes</taxon>
        <taxon>Pseudonocardiales</taxon>
        <taxon>Pseudonocardiaceae</taxon>
        <taxon>Actinokineospora</taxon>
    </lineage>
</organism>
<keyword evidence="7" id="KW-0762">Sugar transport</keyword>
<keyword evidence="8" id="KW-1185">Reference proteome</keyword>
<feature type="transmembrane region" description="Helical" evidence="6">
    <location>
        <begin position="56"/>
        <end position="76"/>
    </location>
</feature>
<feature type="transmembrane region" description="Helical" evidence="6">
    <location>
        <begin position="200"/>
        <end position="218"/>
    </location>
</feature>
<keyword evidence="2" id="KW-1003">Cell membrane</keyword>
<evidence type="ECO:0000256" key="4">
    <source>
        <dbReference type="ARBA" id="ARBA00022989"/>
    </source>
</evidence>
<keyword evidence="5 6" id="KW-0472">Membrane</keyword>
<evidence type="ECO:0000256" key="3">
    <source>
        <dbReference type="ARBA" id="ARBA00022692"/>
    </source>
</evidence>
<dbReference type="Proteomes" id="UP000199051">
    <property type="component" value="Unassembled WGS sequence"/>
</dbReference>
<protein>
    <submittedName>
        <fullName evidence="7">Simple sugar transport system permease protein</fullName>
    </submittedName>
</protein>
<proteinExistence type="predicted"/>
<dbReference type="CDD" id="cd06580">
    <property type="entry name" value="TM_PBP1_transp_TpRbsC_like"/>
    <property type="match status" value="1"/>
</dbReference>
<feature type="transmembrane region" description="Helical" evidence="6">
    <location>
        <begin position="326"/>
        <end position="345"/>
    </location>
</feature>
<keyword evidence="3 6" id="KW-0812">Transmembrane</keyword>
<dbReference type="EMBL" id="FOGI01000005">
    <property type="protein sequence ID" value="SER81242.1"/>
    <property type="molecule type" value="Genomic_DNA"/>
</dbReference>
<sequence>MRNLTARSVLLGLAAPLGALVFAALVCGIILAATGNSPIDTVDAMATAAQRPRTLVNSLNSATVYYLAAVAVAIGFRMKLFNIGVDGQYRLAAMLSAALAGAAFMDNLPSFLRIALTIGVAMLVGAGWAGLAALLKVTRGVSEVISTIMLNAIATYLVSYLLNPARLAETTPGSNNIGTAKITEGGQVPGIEVSGSSTKVFGLVVLAAVVGFVYWFVLSRTKFGFELKATGLSESAAVASGVSVKKMVVISMLLSGAVAGLVGMPQLLGSSYTYSLDFPPGLGFVGIAVALLGRNHPVGMMVAALLWGFLDNAANALDISGVPREIVLIMQGVIVLSVVVAYELVRRYRVRAEQQAVGKALGRTKTLEEVSA</sequence>
<dbReference type="RefSeq" id="WP_092777936.1">
    <property type="nucleotide sequence ID" value="NZ_FOGI01000005.1"/>
</dbReference>
<dbReference type="PANTHER" id="PTHR47089:SF1">
    <property type="entry name" value="GUANOSINE ABC TRANSPORTER PERMEASE PROTEIN NUPP"/>
    <property type="match status" value="1"/>
</dbReference>
<dbReference type="STRING" id="155974.SAMN04487818_105325"/>
<evidence type="ECO:0000256" key="1">
    <source>
        <dbReference type="ARBA" id="ARBA00004651"/>
    </source>
</evidence>
<name>A0A1H9S8A8_9PSEU</name>
<feature type="transmembrane region" description="Helical" evidence="6">
    <location>
        <begin position="248"/>
        <end position="268"/>
    </location>
</feature>